<comment type="caution">
    <text evidence="3">The sequence shown here is derived from an EMBL/GenBank/DDBJ whole genome shotgun (WGS) entry which is preliminary data.</text>
</comment>
<dbReference type="Proteomes" id="UP000812844">
    <property type="component" value="Unassembled WGS sequence"/>
</dbReference>
<gene>
    <name evidence="3" type="ORF">KIH73_05065</name>
</gene>
<dbReference type="RefSeq" id="WP_219081225.1">
    <property type="nucleotide sequence ID" value="NZ_JAHBBD010000009.1"/>
</dbReference>
<keyword evidence="4" id="KW-1185">Reference proteome</keyword>
<sequence>MVWLLSLILLLVAVWAALRFLPAGVEGRLPLPYLIALTPFLWIPALACAVVAGVLSHWWVCAVAGAETVALLALQAPYWRHRCSGTWLESLFRRRPADADGCAAPSDGTADSGAHDAYDVSGAPDVPARTGAAYRCPVARFTVMTLNCRYGRASAEAIVTAVRTRSVAVLALQELSRELVEELEANGLSLLLPHRQLGQERPTDNGGFNGVWTRFIPEDMRSSAVDIPAADVPSITAAFPQPVPEYEIADDDDPAGQAESEREGTVVVTFASAHPKSPMRGCREWSDGIIGLGALARVADGDPAGRARHPQAIRYDGVVLGDLNSGLHHPSFRRLLAQGFRDADLSVAQGATTTFPSWLPWPRIELDHVLSTPGITAGHVESFVVEGSDHLALAASLVVRP</sequence>
<feature type="transmembrane region" description="Helical" evidence="1">
    <location>
        <begin position="59"/>
        <end position="79"/>
    </location>
</feature>
<keyword evidence="3" id="KW-0378">Hydrolase</keyword>
<feature type="domain" description="Endonuclease/exonuclease/phosphatase" evidence="2">
    <location>
        <begin position="144"/>
        <end position="390"/>
    </location>
</feature>
<organism evidence="3 4">
    <name type="scientific">Bifidobacterium phasiani</name>
    <dbReference type="NCBI Taxonomy" id="2834431"/>
    <lineage>
        <taxon>Bacteria</taxon>
        <taxon>Bacillati</taxon>
        <taxon>Actinomycetota</taxon>
        <taxon>Actinomycetes</taxon>
        <taxon>Bifidobacteriales</taxon>
        <taxon>Bifidobacteriaceae</taxon>
        <taxon>Bifidobacterium</taxon>
    </lineage>
</organism>
<reference evidence="3 4" key="1">
    <citation type="submission" date="2021-05" db="EMBL/GenBank/DDBJ databases">
        <title>Phylogenetic classification of ten novel species belonging to the genus Bifidobacterium comprising B. colchicus sp. nov., B. abeli sp. nov., B. bicoloris sp. nov., B. guerezis sp. nov., B. rosaliae sp. nov., B. santillanensis sp. nov., B. argentati sp. nov., B. amazzoni sp. nov., B. pluviali sp. nov., and B. pinnaculum sp. nov.</title>
        <authorList>
            <person name="Lugli G.A."/>
            <person name="Ruiz Garcia L."/>
            <person name="Margolles A."/>
            <person name="Ventura M."/>
        </authorList>
    </citation>
    <scope>NUCLEOTIDE SEQUENCE [LARGE SCALE GENOMIC DNA]</scope>
    <source>
        <strain evidence="3 4">6T3</strain>
    </source>
</reference>
<keyword evidence="3" id="KW-0540">Nuclease</keyword>
<keyword evidence="1" id="KW-1133">Transmembrane helix</keyword>
<keyword evidence="1" id="KW-0472">Membrane</keyword>
<keyword evidence="3" id="KW-0255">Endonuclease</keyword>
<accession>A0ABS6W8B8</accession>
<evidence type="ECO:0000313" key="4">
    <source>
        <dbReference type="Proteomes" id="UP000812844"/>
    </source>
</evidence>
<evidence type="ECO:0000256" key="1">
    <source>
        <dbReference type="SAM" id="Phobius"/>
    </source>
</evidence>
<dbReference type="Pfam" id="PF03372">
    <property type="entry name" value="Exo_endo_phos"/>
    <property type="match status" value="1"/>
</dbReference>
<proteinExistence type="predicted"/>
<dbReference type="GO" id="GO:0004519">
    <property type="term" value="F:endonuclease activity"/>
    <property type="evidence" value="ECO:0007669"/>
    <property type="project" value="UniProtKB-KW"/>
</dbReference>
<evidence type="ECO:0000259" key="2">
    <source>
        <dbReference type="Pfam" id="PF03372"/>
    </source>
</evidence>
<dbReference type="InterPro" id="IPR005135">
    <property type="entry name" value="Endo/exonuclease/phosphatase"/>
</dbReference>
<name>A0ABS6W8B8_9BIFI</name>
<protein>
    <submittedName>
        <fullName evidence="3">Endonuclease/exonuclease/phosphatase family protein</fullName>
    </submittedName>
</protein>
<keyword evidence="1" id="KW-0812">Transmembrane</keyword>
<feature type="transmembrane region" description="Helical" evidence="1">
    <location>
        <begin position="32"/>
        <end position="52"/>
    </location>
</feature>
<evidence type="ECO:0000313" key="3">
    <source>
        <dbReference type="EMBL" id="MBW3082750.1"/>
    </source>
</evidence>
<dbReference type="EMBL" id="JAHBBD010000009">
    <property type="protein sequence ID" value="MBW3082750.1"/>
    <property type="molecule type" value="Genomic_DNA"/>
</dbReference>